<dbReference type="InterPro" id="IPR051791">
    <property type="entry name" value="Pra-immunoreactive"/>
</dbReference>
<evidence type="ECO:0000256" key="6">
    <source>
        <dbReference type="SAM" id="MobiDB-lite"/>
    </source>
</evidence>
<keyword evidence="4 7" id="KW-1133">Transmembrane helix</keyword>
<dbReference type="EMBL" id="WNJQ01000002">
    <property type="protein sequence ID" value="MBC9824835.1"/>
    <property type="molecule type" value="Genomic_DNA"/>
</dbReference>
<proteinExistence type="predicted"/>
<reference evidence="9 10" key="1">
    <citation type="journal article" date="2020" name="Microorganisms">
        <title>New Insight into Antimicrobial Compounds from Food and Marine-Sourced Carnobacterium Species through Phenotype and Genome Analyses.</title>
        <authorList>
            <person name="Begrem S."/>
            <person name="Ivaniuk F."/>
            <person name="Gigout-Chevalier F."/>
            <person name="Kolypczuk L."/>
            <person name="Bonnetot S."/>
            <person name="Leroi F."/>
            <person name="Grovel O."/>
            <person name="Delbarre-Ladrat C."/>
            <person name="Passerini D."/>
        </authorList>
    </citation>
    <scope>NUCLEOTIDE SEQUENCE [LARGE SCALE GENOMIC DNA]</scope>
    <source>
        <strain evidence="9 10">MIP2551</strain>
    </source>
</reference>
<feature type="compositionally biased region" description="Basic and acidic residues" evidence="6">
    <location>
        <begin position="65"/>
        <end position="81"/>
    </location>
</feature>
<evidence type="ECO:0000313" key="10">
    <source>
        <dbReference type="Proteomes" id="UP000638836"/>
    </source>
</evidence>
<evidence type="ECO:0000313" key="9">
    <source>
        <dbReference type="EMBL" id="MBC9824835.1"/>
    </source>
</evidence>
<comment type="caution">
    <text evidence="9">The sequence shown here is derived from an EMBL/GenBank/DDBJ whole genome shotgun (WGS) entry which is preliminary data.</text>
</comment>
<feature type="region of interest" description="Disordered" evidence="6">
    <location>
        <begin position="1"/>
        <end position="25"/>
    </location>
</feature>
<keyword evidence="5 7" id="KW-0472">Membrane</keyword>
<organism evidence="9 10">
    <name type="scientific">Carnobacterium inhibens</name>
    <dbReference type="NCBI Taxonomy" id="147709"/>
    <lineage>
        <taxon>Bacteria</taxon>
        <taxon>Bacillati</taxon>
        <taxon>Bacillota</taxon>
        <taxon>Bacilli</taxon>
        <taxon>Lactobacillales</taxon>
        <taxon>Carnobacteriaceae</taxon>
        <taxon>Carnobacterium</taxon>
    </lineage>
</organism>
<feature type="domain" description="RDD" evidence="8">
    <location>
        <begin position="114"/>
        <end position="239"/>
    </location>
</feature>
<keyword evidence="3 7" id="KW-0812">Transmembrane</keyword>
<comment type="subcellular location">
    <subcellularLocation>
        <location evidence="1">Cell membrane</location>
        <topology evidence="1">Multi-pass membrane protein</topology>
    </subcellularLocation>
</comment>
<dbReference type="RefSeq" id="WP_023177874.1">
    <property type="nucleotide sequence ID" value="NZ_JAMAYM010000002.1"/>
</dbReference>
<evidence type="ECO:0000256" key="3">
    <source>
        <dbReference type="ARBA" id="ARBA00022692"/>
    </source>
</evidence>
<feature type="transmembrane region" description="Helical" evidence="7">
    <location>
        <begin position="111"/>
        <end position="135"/>
    </location>
</feature>
<dbReference type="PANTHER" id="PTHR36115:SF9">
    <property type="entry name" value="LMO1584 PROTEIN"/>
    <property type="match status" value="1"/>
</dbReference>
<dbReference type="Pfam" id="PF06271">
    <property type="entry name" value="RDD"/>
    <property type="match status" value="1"/>
</dbReference>
<evidence type="ECO:0000256" key="1">
    <source>
        <dbReference type="ARBA" id="ARBA00004651"/>
    </source>
</evidence>
<keyword evidence="10" id="KW-1185">Reference proteome</keyword>
<feature type="region of interest" description="Disordered" evidence="6">
    <location>
        <begin position="47"/>
        <end position="81"/>
    </location>
</feature>
<dbReference type="Proteomes" id="UP000638836">
    <property type="component" value="Unassembled WGS sequence"/>
</dbReference>
<keyword evidence="2" id="KW-1003">Cell membrane</keyword>
<feature type="transmembrane region" description="Helical" evidence="7">
    <location>
        <begin position="155"/>
        <end position="174"/>
    </location>
</feature>
<dbReference type="PANTHER" id="PTHR36115">
    <property type="entry name" value="PROLINE-RICH ANTIGEN HOMOLOG-RELATED"/>
    <property type="match status" value="1"/>
</dbReference>
<protein>
    <submittedName>
        <fullName evidence="9">RDD family protein</fullName>
    </submittedName>
</protein>
<accession>A0ABR7TAN7</accession>
<dbReference type="InterPro" id="IPR010432">
    <property type="entry name" value="RDD"/>
</dbReference>
<name>A0ABR7TAN7_9LACT</name>
<evidence type="ECO:0000256" key="7">
    <source>
        <dbReference type="SAM" id="Phobius"/>
    </source>
</evidence>
<evidence type="ECO:0000256" key="2">
    <source>
        <dbReference type="ARBA" id="ARBA00022475"/>
    </source>
</evidence>
<evidence type="ECO:0000259" key="8">
    <source>
        <dbReference type="Pfam" id="PF06271"/>
    </source>
</evidence>
<evidence type="ECO:0000256" key="4">
    <source>
        <dbReference type="ARBA" id="ARBA00022989"/>
    </source>
</evidence>
<sequence>MTTTLENKEQDKAKKGDTKELDLNELKKSLAQEEAELERLKRLKRLKQQEEKTSEISPTEDQPMDDSKIETDKHERKNMSPQELRDARRYYWQQKQKEEERKKKPYNHFPSFFYAGFWFRLFAFIIDLILIWSINRLVVQTIFLLLRLPLNDNDFSAYSLSKLVVYLLYFVLLTKATNGQTVGKIIFGLRLISFKEEQLSWGTVLIRECFGRYILKTFPFIYLMVLFTQEKQHLADFFSDTAVVSENLIRASKLSLE</sequence>
<gene>
    <name evidence="9" type="ORF">GLO26_03195</name>
</gene>
<evidence type="ECO:0000256" key="5">
    <source>
        <dbReference type="ARBA" id="ARBA00023136"/>
    </source>
</evidence>